<keyword evidence="1" id="KW-0812">Transmembrane</keyword>
<dbReference type="AlphaFoldDB" id="A0A382N3G2"/>
<gene>
    <name evidence="2" type="ORF">METZ01_LOCUS308563</name>
</gene>
<keyword evidence="1" id="KW-0472">Membrane</keyword>
<reference evidence="2" key="1">
    <citation type="submission" date="2018-05" db="EMBL/GenBank/DDBJ databases">
        <authorList>
            <person name="Lanie J.A."/>
            <person name="Ng W.-L."/>
            <person name="Kazmierczak K.M."/>
            <person name="Andrzejewski T.M."/>
            <person name="Davidsen T.M."/>
            <person name="Wayne K.J."/>
            <person name="Tettelin H."/>
            <person name="Glass J.I."/>
            <person name="Rusch D."/>
            <person name="Podicherti R."/>
            <person name="Tsui H.-C.T."/>
            <person name="Winkler M.E."/>
        </authorList>
    </citation>
    <scope>NUCLEOTIDE SEQUENCE</scope>
</reference>
<protein>
    <submittedName>
        <fullName evidence="2">Uncharacterized protein</fullName>
    </submittedName>
</protein>
<organism evidence="2">
    <name type="scientific">marine metagenome</name>
    <dbReference type="NCBI Taxonomy" id="408172"/>
    <lineage>
        <taxon>unclassified sequences</taxon>
        <taxon>metagenomes</taxon>
        <taxon>ecological metagenomes</taxon>
    </lineage>
</organism>
<feature type="transmembrane region" description="Helical" evidence="1">
    <location>
        <begin position="7"/>
        <end position="27"/>
    </location>
</feature>
<name>A0A382N3G2_9ZZZZ</name>
<dbReference type="EMBL" id="UINC01097741">
    <property type="protein sequence ID" value="SVC55709.1"/>
    <property type="molecule type" value="Genomic_DNA"/>
</dbReference>
<evidence type="ECO:0000313" key="2">
    <source>
        <dbReference type="EMBL" id="SVC55709.1"/>
    </source>
</evidence>
<feature type="non-terminal residue" evidence="2">
    <location>
        <position position="133"/>
    </location>
</feature>
<evidence type="ECO:0000256" key="1">
    <source>
        <dbReference type="SAM" id="Phobius"/>
    </source>
</evidence>
<keyword evidence="1" id="KW-1133">Transmembrane helix</keyword>
<sequence length="133" mass="15667">MDQISRNIKLLQFSFLLVVFFFLYFAVDPSENNSFWRLPSYLASVPMVLNNAIDYLMFEWLPVDIYNVEIDEYEESPVLKLITRSISRSLLFCIEFIREILLGGVKTIVAFTSWDYISQNSWAHWPALPWTVV</sequence>
<proteinExistence type="predicted"/>
<accession>A0A382N3G2</accession>